<dbReference type="Pfam" id="PF00331">
    <property type="entry name" value="Glyco_hydro_10"/>
    <property type="match status" value="1"/>
</dbReference>
<dbReference type="InterPro" id="IPR001000">
    <property type="entry name" value="GH10_dom"/>
</dbReference>
<proteinExistence type="predicted"/>
<evidence type="ECO:0000313" key="5">
    <source>
        <dbReference type="EMBL" id="AIA87067.1"/>
    </source>
</evidence>
<protein>
    <submittedName>
        <fullName evidence="5">CAZy families GH10 protein</fullName>
    </submittedName>
</protein>
<organism evidence="5">
    <name type="scientific">uncultured Sphingobacterium sp</name>
    <dbReference type="NCBI Taxonomy" id="182688"/>
    <lineage>
        <taxon>Bacteria</taxon>
        <taxon>Pseudomonadati</taxon>
        <taxon>Bacteroidota</taxon>
        <taxon>Sphingobacteriia</taxon>
        <taxon>Sphingobacteriales</taxon>
        <taxon>Sphingobacteriaceae</taxon>
        <taxon>Sphingobacterium</taxon>
        <taxon>environmental samples</taxon>
    </lineage>
</organism>
<dbReference type="GO" id="GO:0004553">
    <property type="term" value="F:hydrolase activity, hydrolyzing O-glycosyl compounds"/>
    <property type="evidence" value="ECO:0007669"/>
    <property type="project" value="InterPro"/>
</dbReference>
<dbReference type="InterPro" id="IPR017853">
    <property type="entry name" value="GH"/>
</dbReference>
<dbReference type="Gene3D" id="3.20.20.80">
    <property type="entry name" value="Glycosidases"/>
    <property type="match status" value="1"/>
</dbReference>
<keyword evidence="2" id="KW-0119">Carbohydrate metabolism</keyword>
<reference evidence="5" key="1">
    <citation type="journal article" date="2013" name="Environ. Microbiol.">
        <title>Seasonally variable intestinal metagenomes of the red palm weevil (Rhynchophorus ferrugineus).</title>
        <authorList>
            <person name="Jia S."/>
            <person name="Zhang X."/>
            <person name="Zhang G."/>
            <person name="Yin A."/>
            <person name="Zhang S."/>
            <person name="Li F."/>
            <person name="Wang L."/>
            <person name="Zhao D."/>
            <person name="Yun Q."/>
            <person name="Tala"/>
            <person name="Wang J."/>
            <person name="Sun G."/>
            <person name="Baabdullah M."/>
            <person name="Yu X."/>
            <person name="Hu S."/>
            <person name="Al-Mssallem I.S."/>
            <person name="Yu J."/>
        </authorList>
    </citation>
    <scope>NUCLEOTIDE SEQUENCE</scope>
</reference>
<dbReference type="GO" id="GO:0000272">
    <property type="term" value="P:polysaccharide catabolic process"/>
    <property type="evidence" value="ECO:0007669"/>
    <property type="project" value="UniProtKB-KW"/>
</dbReference>
<evidence type="ECO:0000256" key="2">
    <source>
        <dbReference type="ARBA" id="ARBA00023277"/>
    </source>
</evidence>
<accession>A0A060BWL1</accession>
<feature type="domain" description="GH10" evidence="4">
    <location>
        <begin position="80"/>
        <end position="117"/>
    </location>
</feature>
<feature type="non-terminal residue" evidence="5">
    <location>
        <position position="127"/>
    </location>
</feature>
<evidence type="ECO:0000259" key="4">
    <source>
        <dbReference type="Pfam" id="PF00331"/>
    </source>
</evidence>
<name>A0A060BWL1_9SPHI</name>
<dbReference type="EMBL" id="KF119799">
    <property type="protein sequence ID" value="AIA87067.1"/>
    <property type="molecule type" value="Genomic_DNA"/>
</dbReference>
<sequence>MGTVKKIAFNIGKLVGKTFIDDISLTAEGSSTNLIANSDFEKGNISGWSEWSPGTFANISSDGEGYSTGGSTISLTPEEKADTLTWAMEQWVKGMMEACNGYVTAWDVVNEPLSGDDKDGDGLYDLQ</sequence>
<evidence type="ECO:0000256" key="1">
    <source>
        <dbReference type="ARBA" id="ARBA00022801"/>
    </source>
</evidence>
<dbReference type="SUPFAM" id="SSF51445">
    <property type="entry name" value="(Trans)glycosidases"/>
    <property type="match status" value="1"/>
</dbReference>
<keyword evidence="1" id="KW-0378">Hydrolase</keyword>
<dbReference type="AlphaFoldDB" id="A0A060BWL1"/>
<evidence type="ECO:0000256" key="3">
    <source>
        <dbReference type="ARBA" id="ARBA00023326"/>
    </source>
</evidence>
<keyword evidence="3" id="KW-0624">Polysaccharide degradation</keyword>